<evidence type="ECO:0000313" key="2">
    <source>
        <dbReference type="Proteomes" id="UP000199310"/>
    </source>
</evidence>
<organism evidence="1 2">
    <name type="scientific">Chitinophaga arvensicola</name>
    <dbReference type="NCBI Taxonomy" id="29529"/>
    <lineage>
        <taxon>Bacteria</taxon>
        <taxon>Pseudomonadati</taxon>
        <taxon>Bacteroidota</taxon>
        <taxon>Chitinophagia</taxon>
        <taxon>Chitinophagales</taxon>
        <taxon>Chitinophagaceae</taxon>
        <taxon>Chitinophaga</taxon>
    </lineage>
</organism>
<dbReference type="AlphaFoldDB" id="A0A1I0SDY8"/>
<proteinExistence type="predicted"/>
<keyword evidence="2" id="KW-1185">Reference proteome</keyword>
<evidence type="ECO:0000313" key="1">
    <source>
        <dbReference type="EMBL" id="SEW57474.1"/>
    </source>
</evidence>
<gene>
    <name evidence="1" type="ORF">SAMN04488122_6801</name>
</gene>
<name>A0A1I0SDY8_9BACT</name>
<reference evidence="2" key="1">
    <citation type="submission" date="2016-10" db="EMBL/GenBank/DDBJ databases">
        <authorList>
            <person name="Varghese N."/>
            <person name="Submissions S."/>
        </authorList>
    </citation>
    <scope>NUCLEOTIDE SEQUENCE [LARGE SCALE GENOMIC DNA]</scope>
    <source>
        <strain evidence="2">DSM 3695</strain>
    </source>
</reference>
<dbReference type="RefSeq" id="WP_089904838.1">
    <property type="nucleotide sequence ID" value="NZ_FOJG01000003.1"/>
</dbReference>
<dbReference type="Proteomes" id="UP000199310">
    <property type="component" value="Unassembled WGS sequence"/>
</dbReference>
<accession>A0A1I0SDY8</accession>
<sequence length="365" mass="42032">MPPITAFDTLDKEIIKVGGKPVVLEALWSGDTNGWYLLLYVNIIRSRFLIKREEQHLLGEVTLPEDSAYYTDGRPTVAMVAEELGKWAAQKYGLTFYFPSRDNADEDCPGWAERHLGVHCEDCNKLMLLRESSHLPREVCYSCYLNRKSNESLRNADPSDHGYNFCLSKNEEYIKEGYCTKFEDFTIAPFIQDKVKARLTSDIISTITLDQEDILVLKGQLETTLEGMLLAYEMPQIDERKRRFIGTYKMQYGGKEYVLMDRHNDAHTEIASYISNIKTAEKAIAEGYTYQFFFKQGITYRDDAFLRFINYVCKGETSLFAIHQKYARQLNTTDISTTLEKLEKIGCIVTKGEQVIITRLGYCIV</sequence>
<dbReference type="EMBL" id="FOJG01000003">
    <property type="protein sequence ID" value="SEW57474.1"/>
    <property type="molecule type" value="Genomic_DNA"/>
</dbReference>
<dbReference type="OrthoDB" id="3470575at2"/>
<protein>
    <submittedName>
        <fullName evidence="1">Uncharacterized protein</fullName>
    </submittedName>
</protein>